<keyword evidence="14" id="KW-1185">Reference proteome</keyword>
<evidence type="ECO:0000256" key="8">
    <source>
        <dbReference type="ARBA" id="ARBA00023284"/>
    </source>
</evidence>
<dbReference type="NCBIfam" id="TIGR01350">
    <property type="entry name" value="lipoamide_DH"/>
    <property type="match status" value="1"/>
</dbReference>
<organism evidence="13 14">
    <name type="scientific">Nitratireductor aquimarinus</name>
    <dbReference type="NCBI Taxonomy" id="889300"/>
    <lineage>
        <taxon>Bacteria</taxon>
        <taxon>Pseudomonadati</taxon>
        <taxon>Pseudomonadota</taxon>
        <taxon>Alphaproteobacteria</taxon>
        <taxon>Hyphomicrobiales</taxon>
        <taxon>Phyllobacteriaceae</taxon>
        <taxon>Nitratireductor</taxon>
    </lineage>
</organism>
<evidence type="ECO:0000256" key="4">
    <source>
        <dbReference type="ARBA" id="ARBA00022827"/>
    </source>
</evidence>
<name>A0ABU4AHF3_9HYPH</name>
<dbReference type="InterPro" id="IPR023753">
    <property type="entry name" value="FAD/NAD-binding_dom"/>
</dbReference>
<dbReference type="Pfam" id="PF07992">
    <property type="entry name" value="Pyr_redox_2"/>
    <property type="match status" value="1"/>
</dbReference>
<evidence type="ECO:0000259" key="12">
    <source>
        <dbReference type="Pfam" id="PF07992"/>
    </source>
</evidence>
<dbReference type="PRINTS" id="PR00411">
    <property type="entry name" value="PNDRDTASEI"/>
</dbReference>
<dbReference type="EC" id="1.8.1.4" evidence="2 10"/>
<keyword evidence="3 10" id="KW-0285">Flavoprotein</keyword>
<protein>
    <recommendedName>
        <fullName evidence="2 10">Dihydrolipoyl dehydrogenase</fullName>
        <ecNumber evidence="2 10">1.8.1.4</ecNumber>
    </recommendedName>
</protein>
<keyword evidence="5 10" id="KW-0560">Oxidoreductase</keyword>
<feature type="domain" description="Pyridine nucleotide-disulphide oxidoreductase dimerisation" evidence="11">
    <location>
        <begin position="351"/>
        <end position="460"/>
    </location>
</feature>
<evidence type="ECO:0000256" key="6">
    <source>
        <dbReference type="ARBA" id="ARBA00023027"/>
    </source>
</evidence>
<dbReference type="PIRSF" id="PIRSF000350">
    <property type="entry name" value="Mercury_reductase_MerA"/>
    <property type="match status" value="1"/>
</dbReference>
<keyword evidence="4 10" id="KW-0274">FAD</keyword>
<dbReference type="InterPro" id="IPR004099">
    <property type="entry name" value="Pyr_nucl-diS_OxRdtase_dimer"/>
</dbReference>
<dbReference type="InterPro" id="IPR001100">
    <property type="entry name" value="Pyr_nuc-diS_OxRdtase"/>
</dbReference>
<dbReference type="Pfam" id="PF02852">
    <property type="entry name" value="Pyr_redox_dim"/>
    <property type="match status" value="1"/>
</dbReference>
<comment type="miscellaneous">
    <text evidence="10">The active site is a redox-active disulfide bond.</text>
</comment>
<keyword evidence="8 10" id="KW-0676">Redox-active center</keyword>
<dbReference type="SUPFAM" id="SSF51905">
    <property type="entry name" value="FAD/NAD(P)-binding domain"/>
    <property type="match status" value="1"/>
</dbReference>
<dbReference type="PROSITE" id="PS00076">
    <property type="entry name" value="PYRIDINE_REDOX_1"/>
    <property type="match status" value="1"/>
</dbReference>
<dbReference type="GO" id="GO:0004148">
    <property type="term" value="F:dihydrolipoyl dehydrogenase (NADH) activity"/>
    <property type="evidence" value="ECO:0007669"/>
    <property type="project" value="UniProtKB-EC"/>
</dbReference>
<reference evidence="13 14" key="1">
    <citation type="submission" date="2023-10" db="EMBL/GenBank/DDBJ databases">
        <authorList>
            <person name="Venkata Ramana C."/>
            <person name="Sasikala C."/>
            <person name="Dhurka M."/>
        </authorList>
    </citation>
    <scope>NUCLEOTIDE SEQUENCE [LARGE SCALE GENOMIC DNA]</scope>
    <source>
        <strain evidence="13 14">KCTC 32151</strain>
    </source>
</reference>
<evidence type="ECO:0000256" key="3">
    <source>
        <dbReference type="ARBA" id="ARBA00022630"/>
    </source>
</evidence>
<keyword evidence="7" id="KW-1015">Disulfide bond</keyword>
<comment type="caution">
    <text evidence="13">The sequence shown here is derived from an EMBL/GenBank/DDBJ whole genome shotgun (WGS) entry which is preliminary data.</text>
</comment>
<dbReference type="RefSeq" id="WP_317560664.1">
    <property type="nucleotide sequence ID" value="NZ_JAWLIP010000002.1"/>
</dbReference>
<dbReference type="SUPFAM" id="SSF55424">
    <property type="entry name" value="FAD/NAD-linked reductases, dimerisation (C-terminal) domain"/>
    <property type="match status" value="1"/>
</dbReference>
<feature type="domain" description="FAD/NAD(P)-binding" evidence="12">
    <location>
        <begin position="5"/>
        <end position="332"/>
    </location>
</feature>
<gene>
    <name evidence="13" type="primary">lpdA</name>
    <name evidence="13" type="ORF">R2G56_05140</name>
</gene>
<dbReference type="InterPro" id="IPR006258">
    <property type="entry name" value="Lipoamide_DH"/>
</dbReference>
<keyword evidence="6 10" id="KW-0520">NAD</keyword>
<dbReference type="EMBL" id="JAWLIP010000002">
    <property type="protein sequence ID" value="MDV6225664.1"/>
    <property type="molecule type" value="Genomic_DNA"/>
</dbReference>
<evidence type="ECO:0000256" key="1">
    <source>
        <dbReference type="ARBA" id="ARBA00007532"/>
    </source>
</evidence>
<comment type="similarity">
    <text evidence="1 10">Belongs to the class-I pyridine nucleotide-disulfide oxidoreductase family.</text>
</comment>
<evidence type="ECO:0000259" key="11">
    <source>
        <dbReference type="Pfam" id="PF02852"/>
    </source>
</evidence>
<evidence type="ECO:0000256" key="5">
    <source>
        <dbReference type="ARBA" id="ARBA00023002"/>
    </source>
</evidence>
<dbReference type="InterPro" id="IPR012999">
    <property type="entry name" value="Pyr_OxRdtase_I_AS"/>
</dbReference>
<evidence type="ECO:0000256" key="9">
    <source>
        <dbReference type="ARBA" id="ARBA00049187"/>
    </source>
</evidence>
<evidence type="ECO:0000313" key="13">
    <source>
        <dbReference type="EMBL" id="MDV6225664.1"/>
    </source>
</evidence>
<evidence type="ECO:0000256" key="10">
    <source>
        <dbReference type="RuleBase" id="RU003692"/>
    </source>
</evidence>
<accession>A0ABU4AHF3</accession>
<evidence type="ECO:0000256" key="2">
    <source>
        <dbReference type="ARBA" id="ARBA00012608"/>
    </source>
</evidence>
<evidence type="ECO:0000256" key="7">
    <source>
        <dbReference type="ARBA" id="ARBA00023157"/>
    </source>
</evidence>
<dbReference type="InterPro" id="IPR036188">
    <property type="entry name" value="FAD/NAD-bd_sf"/>
</dbReference>
<dbReference type="InterPro" id="IPR050151">
    <property type="entry name" value="Class-I_Pyr_Nuc-Dis_Oxidored"/>
</dbReference>
<comment type="cofactor">
    <cofactor evidence="10">
        <name>FAD</name>
        <dbReference type="ChEBI" id="CHEBI:57692"/>
    </cofactor>
    <text evidence="10">Binds 1 FAD per subunit.</text>
</comment>
<evidence type="ECO:0000313" key="14">
    <source>
        <dbReference type="Proteomes" id="UP001185659"/>
    </source>
</evidence>
<sequence length="470" mass="49333">MSNTYDLVVIGTGPGGYVCAIKAAQLGLKTAVVEKLPTHGGTCVNVGCIPSKALLHATEMFEEAGHGLADLGVEVSKPKLNLKKMMEHRVKTVEQNTKGLDFLMKKNKIDIFRGFGSIAGKGKVTVKADDGKEETVEAKNIVIATGSAVAGIPGVDVTFDEKVIVSSTGALELSKVPERMVVVGGGVIGLELGSVWARLGAKVTVVEYLDTILGGMDGEVAKQFQRMLGKQGFEFKLGAKVTDVAKAGKGAKVTFEPAKGGDAETLEADVVLVATGRKPYTDGLGLDTVGVELDERGRVKTDGHFRTNVEGVYAIGDVIAGPMLAHKAEDEGVAVAEILAGQAGHVNYDVIPGVVYTSPEVASVGKTEEELKKAGVEYNAGKFPFSANGRARSMLKTDGFVKVLADKKTDRVLGVHIVGFGAGEMIHEAAVLMEFGGSSEDLARTCHAHPTMSETVKEAALATFAKPIHM</sequence>
<comment type="catalytic activity">
    <reaction evidence="9 10">
        <text>N(6)-[(R)-dihydrolipoyl]-L-lysyl-[protein] + NAD(+) = N(6)-[(R)-lipoyl]-L-lysyl-[protein] + NADH + H(+)</text>
        <dbReference type="Rhea" id="RHEA:15045"/>
        <dbReference type="Rhea" id="RHEA-COMP:10474"/>
        <dbReference type="Rhea" id="RHEA-COMP:10475"/>
        <dbReference type="ChEBI" id="CHEBI:15378"/>
        <dbReference type="ChEBI" id="CHEBI:57540"/>
        <dbReference type="ChEBI" id="CHEBI:57945"/>
        <dbReference type="ChEBI" id="CHEBI:83099"/>
        <dbReference type="ChEBI" id="CHEBI:83100"/>
        <dbReference type="EC" id="1.8.1.4"/>
    </reaction>
</comment>
<dbReference type="Proteomes" id="UP001185659">
    <property type="component" value="Unassembled WGS sequence"/>
</dbReference>
<dbReference type="PANTHER" id="PTHR22912">
    <property type="entry name" value="DISULFIDE OXIDOREDUCTASE"/>
    <property type="match status" value="1"/>
</dbReference>
<dbReference type="Gene3D" id="3.30.390.30">
    <property type="match status" value="1"/>
</dbReference>
<dbReference type="Gene3D" id="3.50.50.60">
    <property type="entry name" value="FAD/NAD(P)-binding domain"/>
    <property type="match status" value="2"/>
</dbReference>
<dbReference type="PANTHER" id="PTHR22912:SF151">
    <property type="entry name" value="DIHYDROLIPOYL DEHYDROGENASE, MITOCHONDRIAL"/>
    <property type="match status" value="1"/>
</dbReference>
<proteinExistence type="inferred from homology"/>
<dbReference type="PRINTS" id="PR00368">
    <property type="entry name" value="FADPNR"/>
</dbReference>
<dbReference type="InterPro" id="IPR016156">
    <property type="entry name" value="FAD/NAD-linked_Rdtase_dimer_sf"/>
</dbReference>